<reference evidence="4 5" key="1">
    <citation type="journal article" date="2018" name="Nat. Ecol. Evol.">
        <title>Shark genomes provide insights into elasmobranch evolution and the origin of vertebrates.</title>
        <authorList>
            <person name="Hara Y"/>
            <person name="Yamaguchi K"/>
            <person name="Onimaru K"/>
            <person name="Kadota M"/>
            <person name="Koyanagi M"/>
            <person name="Keeley SD"/>
            <person name="Tatsumi K"/>
            <person name="Tanaka K"/>
            <person name="Motone F"/>
            <person name="Kageyama Y"/>
            <person name="Nozu R"/>
            <person name="Adachi N"/>
            <person name="Nishimura O"/>
            <person name="Nakagawa R"/>
            <person name="Tanegashima C"/>
            <person name="Kiyatake I"/>
            <person name="Matsumoto R"/>
            <person name="Murakumo K"/>
            <person name="Nishida K"/>
            <person name="Terakita A"/>
            <person name="Kuratani S"/>
            <person name="Sato K"/>
            <person name="Hyodo S Kuraku.S."/>
        </authorList>
    </citation>
    <scope>NUCLEOTIDE SEQUENCE [LARGE SCALE GENOMIC DNA]</scope>
</reference>
<dbReference type="OrthoDB" id="10011303at2759"/>
<dbReference type="GO" id="GO:0009887">
    <property type="term" value="P:animal organ morphogenesis"/>
    <property type="evidence" value="ECO:0007669"/>
    <property type="project" value="TreeGrafter"/>
</dbReference>
<comment type="caution">
    <text evidence="4">The sequence shown here is derived from an EMBL/GenBank/DDBJ whole genome shotgun (WGS) entry which is preliminary data.</text>
</comment>
<keyword evidence="2" id="KW-0424">Laminin EGF-like domain</keyword>
<dbReference type="InterPro" id="IPR050440">
    <property type="entry name" value="Laminin/Netrin_ECM"/>
</dbReference>
<evidence type="ECO:0000256" key="1">
    <source>
        <dbReference type="ARBA" id="ARBA00023157"/>
    </source>
</evidence>
<evidence type="ECO:0000256" key="2">
    <source>
        <dbReference type="ARBA" id="ARBA00023292"/>
    </source>
</evidence>
<dbReference type="GO" id="GO:0007411">
    <property type="term" value="P:axon guidance"/>
    <property type="evidence" value="ECO:0007669"/>
    <property type="project" value="TreeGrafter"/>
</dbReference>
<feature type="non-terminal residue" evidence="4">
    <location>
        <position position="1"/>
    </location>
</feature>
<proteinExistence type="predicted"/>
<keyword evidence="1" id="KW-1015">Disulfide bond</keyword>
<protein>
    <recommendedName>
        <fullName evidence="3">Laminin N-terminal domain-containing protein</fullName>
    </recommendedName>
</protein>
<name>A0A401PS09_SCYTO</name>
<dbReference type="STRING" id="75743.A0A401PS09"/>
<dbReference type="GO" id="GO:0009888">
    <property type="term" value="P:tissue development"/>
    <property type="evidence" value="ECO:0007669"/>
    <property type="project" value="TreeGrafter"/>
</dbReference>
<organism evidence="4 5">
    <name type="scientific">Scyliorhinus torazame</name>
    <name type="common">Cloudy catshark</name>
    <name type="synonym">Catulus torazame</name>
    <dbReference type="NCBI Taxonomy" id="75743"/>
    <lineage>
        <taxon>Eukaryota</taxon>
        <taxon>Metazoa</taxon>
        <taxon>Chordata</taxon>
        <taxon>Craniata</taxon>
        <taxon>Vertebrata</taxon>
        <taxon>Chondrichthyes</taxon>
        <taxon>Elasmobranchii</taxon>
        <taxon>Galeomorphii</taxon>
        <taxon>Galeoidea</taxon>
        <taxon>Carcharhiniformes</taxon>
        <taxon>Scyliorhinidae</taxon>
        <taxon>Scyliorhinus</taxon>
    </lineage>
</organism>
<dbReference type="PANTHER" id="PTHR10574">
    <property type="entry name" value="NETRIN/LAMININ-RELATED"/>
    <property type="match status" value="1"/>
</dbReference>
<dbReference type="AlphaFoldDB" id="A0A401PS09"/>
<dbReference type="OMA" id="CGVCDSR"/>
<accession>A0A401PS09</accession>
<dbReference type="PROSITE" id="PS51117">
    <property type="entry name" value="LAMININ_NTER"/>
    <property type="match status" value="1"/>
</dbReference>
<dbReference type="Gene3D" id="2.60.120.260">
    <property type="entry name" value="Galactose-binding domain-like"/>
    <property type="match status" value="1"/>
</dbReference>
<dbReference type="PANTHER" id="PTHR10574:SF406">
    <property type="entry name" value="LAMININ SUBUNIT ALPHA 5"/>
    <property type="match status" value="1"/>
</dbReference>
<feature type="domain" description="Laminin N-terminal" evidence="3">
    <location>
        <begin position="53"/>
        <end position="162"/>
    </location>
</feature>
<evidence type="ECO:0000313" key="5">
    <source>
        <dbReference type="Proteomes" id="UP000288216"/>
    </source>
</evidence>
<dbReference type="EMBL" id="BFAA01015164">
    <property type="protein sequence ID" value="GCB75926.1"/>
    <property type="molecule type" value="Genomic_DNA"/>
</dbReference>
<gene>
    <name evidence="4" type="ORF">scyTo_0019822</name>
</gene>
<evidence type="ECO:0000259" key="3">
    <source>
        <dbReference type="PROSITE" id="PS51117"/>
    </source>
</evidence>
<dbReference type="Proteomes" id="UP000288216">
    <property type="component" value="Unassembled WGS sequence"/>
</dbReference>
<dbReference type="SMART" id="SM00136">
    <property type="entry name" value="LamNT"/>
    <property type="match status" value="1"/>
</dbReference>
<evidence type="ECO:0000313" key="4">
    <source>
        <dbReference type="EMBL" id="GCB75926.1"/>
    </source>
</evidence>
<sequence>ETQRERERVCETHRERGRLWKMARGAGAALLLASVLLHSGHLASSPGAPDKVNGFSRHPPYLNIAPGSKIAATATCGEDGSARPRLDLYCKLVGGPAAGVSSQTIQGQFCDHCLADDAYKAHAITNAIDGTERWWQSPPLSRGLHYNQVNVTLDFGQVGNWY</sequence>
<dbReference type="Pfam" id="PF00055">
    <property type="entry name" value="Laminin_N"/>
    <property type="match status" value="1"/>
</dbReference>
<dbReference type="GO" id="GO:0005604">
    <property type="term" value="C:basement membrane"/>
    <property type="evidence" value="ECO:0007669"/>
    <property type="project" value="TreeGrafter"/>
</dbReference>
<dbReference type="InterPro" id="IPR008211">
    <property type="entry name" value="Laminin_N"/>
</dbReference>
<keyword evidence="5" id="KW-1185">Reference proteome</keyword>
<dbReference type="GO" id="GO:0005201">
    <property type="term" value="F:extracellular matrix structural constituent"/>
    <property type="evidence" value="ECO:0007669"/>
    <property type="project" value="TreeGrafter"/>
</dbReference>